<keyword evidence="1" id="KW-1133">Transmembrane helix</keyword>
<dbReference type="EMBL" id="LJGT01000040">
    <property type="protein sequence ID" value="OEU88351.1"/>
    <property type="molecule type" value="Genomic_DNA"/>
</dbReference>
<evidence type="ECO:0000256" key="1">
    <source>
        <dbReference type="SAM" id="Phobius"/>
    </source>
</evidence>
<dbReference type="PATRIC" id="fig|933944.5.peg.3303"/>
<dbReference type="STRING" id="933944.AN215_19770"/>
<comment type="caution">
    <text evidence="2">The sequence shown here is derived from an EMBL/GenBank/DDBJ whole genome shotgun (WGS) entry which is preliminary data.</text>
</comment>
<dbReference type="RefSeq" id="WP_171904225.1">
    <property type="nucleotide sequence ID" value="NZ_LJGS01000041.1"/>
</dbReference>
<feature type="transmembrane region" description="Helical" evidence="1">
    <location>
        <begin position="31"/>
        <end position="50"/>
    </location>
</feature>
<proteinExistence type="predicted"/>
<protein>
    <submittedName>
        <fullName evidence="2">Amidotransferase</fullName>
    </submittedName>
</protein>
<evidence type="ECO:0000313" key="2">
    <source>
        <dbReference type="EMBL" id="OEU88351.1"/>
    </source>
</evidence>
<keyword evidence="3" id="KW-1185">Reference proteome</keyword>
<dbReference type="Proteomes" id="UP000176087">
    <property type="component" value="Unassembled WGS sequence"/>
</dbReference>
<evidence type="ECO:0000313" key="3">
    <source>
        <dbReference type="Proteomes" id="UP000176087"/>
    </source>
</evidence>
<keyword evidence="1" id="KW-0472">Membrane</keyword>
<accession>A0A1E7JL22</accession>
<dbReference type="AlphaFoldDB" id="A0A1E7JL22"/>
<dbReference type="GO" id="GO:0016740">
    <property type="term" value="F:transferase activity"/>
    <property type="evidence" value="ECO:0007669"/>
    <property type="project" value="UniProtKB-KW"/>
</dbReference>
<organism evidence="2 3">
    <name type="scientific">Streptomyces abyssalis</name>
    <dbReference type="NCBI Taxonomy" id="933944"/>
    <lineage>
        <taxon>Bacteria</taxon>
        <taxon>Bacillati</taxon>
        <taxon>Actinomycetota</taxon>
        <taxon>Actinomycetes</taxon>
        <taxon>Kitasatosporales</taxon>
        <taxon>Streptomycetaceae</taxon>
        <taxon>Streptomyces</taxon>
    </lineage>
</organism>
<reference evidence="2 3" key="1">
    <citation type="journal article" date="2016" name="Front. Microbiol.">
        <title>Comparative Genomics Analysis of Streptomyces Species Reveals Their Adaptation to the Marine Environment and Their Diversity at the Genomic Level.</title>
        <authorList>
            <person name="Tian X."/>
            <person name="Zhang Z."/>
            <person name="Yang T."/>
            <person name="Chen M."/>
            <person name="Li J."/>
            <person name="Chen F."/>
            <person name="Yang J."/>
            <person name="Li W."/>
            <person name="Zhang B."/>
            <person name="Zhang Z."/>
            <person name="Wu J."/>
            <person name="Zhang C."/>
            <person name="Long L."/>
            <person name="Xiao J."/>
        </authorList>
    </citation>
    <scope>NUCLEOTIDE SEQUENCE [LARGE SCALE GENOMIC DNA]</scope>
    <source>
        <strain evidence="2 3">SCSIO 10390</strain>
    </source>
</reference>
<keyword evidence="2" id="KW-0808">Transferase</keyword>
<keyword evidence="1" id="KW-0812">Transmembrane</keyword>
<sequence length="54" mass="5626">MTGLSALLIFVGLFLLGGAVSFWRQKLPKGVVAVLGTGSALALLAGILRLEVWT</sequence>
<gene>
    <name evidence="2" type="ORF">AN215_19770</name>
</gene>
<name>A0A1E7JL22_9ACTN</name>